<feature type="signal peptide" evidence="12">
    <location>
        <begin position="1"/>
        <end position="23"/>
    </location>
</feature>
<evidence type="ECO:0000256" key="9">
    <source>
        <dbReference type="ARBA" id="ARBA00023303"/>
    </source>
</evidence>
<dbReference type="InterPro" id="IPR031846">
    <property type="entry name" value="Hvcn1"/>
</dbReference>
<dbReference type="InterPro" id="IPR036047">
    <property type="entry name" value="F-box-like_dom_sf"/>
</dbReference>
<keyword evidence="3" id="KW-1003">Cell membrane</keyword>
<dbReference type="GO" id="GO:0030171">
    <property type="term" value="F:voltage-gated proton channel activity"/>
    <property type="evidence" value="ECO:0007669"/>
    <property type="project" value="InterPro"/>
</dbReference>
<dbReference type="Pfam" id="PF24750">
    <property type="entry name" value="b-prop_At3g26010-like"/>
    <property type="match status" value="1"/>
</dbReference>
<keyword evidence="5" id="KW-0851">Voltage-gated channel</keyword>
<dbReference type="EMBL" id="CM018045">
    <property type="protein sequence ID" value="KAA8527866.1"/>
    <property type="molecule type" value="Genomic_DNA"/>
</dbReference>
<dbReference type="InterPro" id="IPR027359">
    <property type="entry name" value="Volt_channel_dom_sf"/>
</dbReference>
<dbReference type="SUPFAM" id="SSF81383">
    <property type="entry name" value="F-box domain"/>
    <property type="match status" value="1"/>
</dbReference>
<dbReference type="Gene3D" id="1.20.1280.50">
    <property type="match status" value="1"/>
</dbReference>
<dbReference type="PANTHER" id="PTHR46480">
    <property type="entry name" value="F20B24.22"/>
    <property type="match status" value="1"/>
</dbReference>
<keyword evidence="8 11" id="KW-0472">Membrane</keyword>
<dbReference type="Gene3D" id="1.20.120.350">
    <property type="entry name" value="Voltage-gated potassium channels. Chain C"/>
    <property type="match status" value="1"/>
</dbReference>
<feature type="transmembrane region" description="Helical" evidence="11">
    <location>
        <begin position="463"/>
        <end position="485"/>
    </location>
</feature>
<keyword evidence="16" id="KW-1185">Reference proteome</keyword>
<dbReference type="AlphaFoldDB" id="A0A5J5ADR6"/>
<keyword evidence="9" id="KW-0407">Ion channel</keyword>
<keyword evidence="7" id="KW-0406">Ion transport</keyword>
<dbReference type="InterPro" id="IPR056592">
    <property type="entry name" value="Beta-prop_At3g26010-like"/>
</dbReference>
<evidence type="ECO:0000256" key="2">
    <source>
        <dbReference type="ARBA" id="ARBA00022448"/>
    </source>
</evidence>
<evidence type="ECO:0000256" key="8">
    <source>
        <dbReference type="ARBA" id="ARBA00023136"/>
    </source>
</evidence>
<keyword evidence="6 11" id="KW-1133">Transmembrane helix</keyword>
<evidence type="ECO:0000313" key="15">
    <source>
        <dbReference type="EMBL" id="KAA8527866.1"/>
    </source>
</evidence>
<feature type="chain" id="PRO_5023915733" evidence="12">
    <location>
        <begin position="24"/>
        <end position="624"/>
    </location>
</feature>
<sequence>MEVMRTACALMLLLGWFWEDMMIFFKNTEDKKGKTITRPRASLSTALSASTGMSFDELTDDSVIEILSRLPPELVIGLKRVSKTWHGLISDSFLHRISGELSGLLVCKKGCQADRVTSLIYREPEDCYKFVKSLFPQFPFFHSGNLLDCCNGLLLFCDSNSETAFYHVCNITTNQWVTVPLPCSGMSFPDAALAFDPSESTSFKVVLFPCPNLNHPKANCLEIFSSETGKWVTSRFHLEESHDKAVWGSQCVYFNGAFFRLSKSKKLFKFVISKHASESNRIRSIDLPCISETNLSQCIGLNNNCLHYAVFDGLNLRIWMLRYYSCDCDSQKYKWELKHNVRRERLPKSRTSSWWIKPLAFHPVSDVIFIGYPSSHNHISIICYRPSCKKLKGHILVTDIDDDICAFPFVRSIVPLTRENLIKTWNRRQRWQLFFSSRKEDHHKRAPWRIHLASFLDSNPVRVIAILLLIIDLIITVLELSSSLLSCPPKKNKIEEVWYHWVGIAILSLLSAKIVALAVGLGSSFFRRPGYVVDGVVVMGALLLEVFLETKGGGLLVVVSLWRIVRVVESAFELSDETIEALIEGIVCQFEELREENRRLLETIAEKDEIIEKLKQELDQSRHR</sequence>
<feature type="transmembrane region" description="Helical" evidence="11">
    <location>
        <begin position="497"/>
        <end position="519"/>
    </location>
</feature>
<keyword evidence="12" id="KW-0732">Signal</keyword>
<dbReference type="OrthoDB" id="427456at2759"/>
<gene>
    <name evidence="15" type="ORF">F0562_035265</name>
</gene>
<evidence type="ECO:0000256" key="5">
    <source>
        <dbReference type="ARBA" id="ARBA00022882"/>
    </source>
</evidence>
<keyword evidence="10" id="KW-0175">Coiled coil</keyword>
<evidence type="ECO:0000259" key="14">
    <source>
        <dbReference type="Pfam" id="PF24750"/>
    </source>
</evidence>
<feature type="coiled-coil region" evidence="10">
    <location>
        <begin position="583"/>
        <end position="624"/>
    </location>
</feature>
<evidence type="ECO:0000256" key="7">
    <source>
        <dbReference type="ARBA" id="ARBA00023065"/>
    </source>
</evidence>
<comment type="subcellular location">
    <subcellularLocation>
        <location evidence="1">Cell membrane</location>
        <topology evidence="1">Multi-pass membrane protein</topology>
    </subcellularLocation>
</comment>
<evidence type="ECO:0000256" key="4">
    <source>
        <dbReference type="ARBA" id="ARBA00022692"/>
    </source>
</evidence>
<protein>
    <submittedName>
        <fullName evidence="15">Uncharacterized protein</fullName>
    </submittedName>
</protein>
<evidence type="ECO:0000256" key="6">
    <source>
        <dbReference type="ARBA" id="ARBA00022989"/>
    </source>
</evidence>
<evidence type="ECO:0000259" key="13">
    <source>
        <dbReference type="Pfam" id="PF00646"/>
    </source>
</evidence>
<feature type="domain" description="F-box" evidence="13">
    <location>
        <begin position="56"/>
        <end position="94"/>
    </location>
</feature>
<keyword evidence="4 11" id="KW-0812">Transmembrane</keyword>
<organism evidence="15 16">
    <name type="scientific">Nyssa sinensis</name>
    <dbReference type="NCBI Taxonomy" id="561372"/>
    <lineage>
        <taxon>Eukaryota</taxon>
        <taxon>Viridiplantae</taxon>
        <taxon>Streptophyta</taxon>
        <taxon>Embryophyta</taxon>
        <taxon>Tracheophyta</taxon>
        <taxon>Spermatophyta</taxon>
        <taxon>Magnoliopsida</taxon>
        <taxon>eudicotyledons</taxon>
        <taxon>Gunneridae</taxon>
        <taxon>Pentapetalae</taxon>
        <taxon>asterids</taxon>
        <taxon>Cornales</taxon>
        <taxon>Nyssaceae</taxon>
        <taxon>Nyssa</taxon>
    </lineage>
</organism>
<evidence type="ECO:0000256" key="12">
    <source>
        <dbReference type="SAM" id="SignalP"/>
    </source>
</evidence>
<keyword evidence="2" id="KW-0813">Transport</keyword>
<dbReference type="InterPro" id="IPR001810">
    <property type="entry name" value="F-box_dom"/>
</dbReference>
<dbReference type="GO" id="GO:0005886">
    <property type="term" value="C:plasma membrane"/>
    <property type="evidence" value="ECO:0007669"/>
    <property type="project" value="UniProtKB-SubCell"/>
</dbReference>
<dbReference type="PANTHER" id="PTHR46480:SF1">
    <property type="entry name" value="VOLTAGE-GATED HYDROGEN CHANNEL 1"/>
    <property type="match status" value="1"/>
</dbReference>
<dbReference type="GO" id="GO:0034702">
    <property type="term" value="C:monoatomic ion channel complex"/>
    <property type="evidence" value="ECO:0007669"/>
    <property type="project" value="UniProtKB-KW"/>
</dbReference>
<dbReference type="Proteomes" id="UP000325577">
    <property type="component" value="Linkage Group LG21"/>
</dbReference>
<evidence type="ECO:0000256" key="10">
    <source>
        <dbReference type="SAM" id="Coils"/>
    </source>
</evidence>
<reference evidence="15 16" key="1">
    <citation type="submission" date="2019-09" db="EMBL/GenBank/DDBJ databases">
        <title>A chromosome-level genome assembly of the Chinese tupelo Nyssa sinensis.</title>
        <authorList>
            <person name="Yang X."/>
            <person name="Kang M."/>
            <person name="Yang Y."/>
            <person name="Xiong H."/>
            <person name="Wang M."/>
            <person name="Zhang Z."/>
            <person name="Wang Z."/>
            <person name="Wu H."/>
            <person name="Ma T."/>
            <person name="Liu J."/>
            <person name="Xi Z."/>
        </authorList>
    </citation>
    <scope>NUCLEOTIDE SEQUENCE [LARGE SCALE GENOMIC DNA]</scope>
    <source>
        <strain evidence="15">J267</strain>
        <tissue evidence="15">Leaf</tissue>
    </source>
</reference>
<feature type="transmembrane region" description="Helical" evidence="11">
    <location>
        <begin position="531"/>
        <end position="548"/>
    </location>
</feature>
<name>A0A5J5ADR6_9ASTE</name>
<feature type="domain" description="F-box protein At3g26010-like beta-propeller" evidence="14">
    <location>
        <begin position="145"/>
        <end position="379"/>
    </location>
</feature>
<evidence type="ECO:0000256" key="1">
    <source>
        <dbReference type="ARBA" id="ARBA00004651"/>
    </source>
</evidence>
<accession>A0A5J5ADR6</accession>
<evidence type="ECO:0000256" key="3">
    <source>
        <dbReference type="ARBA" id="ARBA00022475"/>
    </source>
</evidence>
<proteinExistence type="predicted"/>
<evidence type="ECO:0000256" key="11">
    <source>
        <dbReference type="SAM" id="Phobius"/>
    </source>
</evidence>
<dbReference type="Pfam" id="PF00646">
    <property type="entry name" value="F-box"/>
    <property type="match status" value="1"/>
</dbReference>
<evidence type="ECO:0000313" key="16">
    <source>
        <dbReference type="Proteomes" id="UP000325577"/>
    </source>
</evidence>